<dbReference type="OrthoDB" id="2905268at2759"/>
<keyword evidence="1" id="KW-0812">Transmembrane</keyword>
<feature type="transmembrane region" description="Helical" evidence="1">
    <location>
        <begin position="173"/>
        <end position="195"/>
    </location>
</feature>
<proteinExistence type="predicted"/>
<keyword evidence="3" id="KW-1185">Reference proteome</keyword>
<evidence type="ECO:0000313" key="2">
    <source>
        <dbReference type="EMBL" id="TDL20989.1"/>
    </source>
</evidence>
<name>A0A4Y7Q294_9AGAM</name>
<keyword evidence="1" id="KW-0472">Membrane</keyword>
<dbReference type="AlphaFoldDB" id="A0A4Y7Q294"/>
<dbReference type="Proteomes" id="UP000294933">
    <property type="component" value="Unassembled WGS sequence"/>
</dbReference>
<keyword evidence="1" id="KW-1133">Transmembrane helix</keyword>
<feature type="transmembrane region" description="Helical" evidence="1">
    <location>
        <begin position="142"/>
        <end position="167"/>
    </location>
</feature>
<feature type="transmembrane region" description="Helical" evidence="1">
    <location>
        <begin position="101"/>
        <end position="122"/>
    </location>
</feature>
<feature type="transmembrane region" description="Helical" evidence="1">
    <location>
        <begin position="59"/>
        <end position="81"/>
    </location>
</feature>
<gene>
    <name evidence="2" type="ORF">BD410DRAFT_750293</name>
</gene>
<dbReference type="EMBL" id="ML170184">
    <property type="protein sequence ID" value="TDL20989.1"/>
    <property type="molecule type" value="Genomic_DNA"/>
</dbReference>
<reference evidence="2 3" key="1">
    <citation type="submission" date="2018-06" db="EMBL/GenBank/DDBJ databases">
        <title>A transcriptomic atlas of mushroom development highlights an independent origin of complex multicellularity.</title>
        <authorList>
            <consortium name="DOE Joint Genome Institute"/>
            <person name="Krizsan K."/>
            <person name="Almasi E."/>
            <person name="Merenyi Z."/>
            <person name="Sahu N."/>
            <person name="Viragh M."/>
            <person name="Koszo T."/>
            <person name="Mondo S."/>
            <person name="Kiss B."/>
            <person name="Balint B."/>
            <person name="Kues U."/>
            <person name="Barry K."/>
            <person name="Hegedus J.C."/>
            <person name="Henrissat B."/>
            <person name="Johnson J."/>
            <person name="Lipzen A."/>
            <person name="Ohm R."/>
            <person name="Nagy I."/>
            <person name="Pangilinan J."/>
            <person name="Yan J."/>
            <person name="Xiong Y."/>
            <person name="Grigoriev I.V."/>
            <person name="Hibbett D.S."/>
            <person name="Nagy L.G."/>
        </authorList>
    </citation>
    <scope>NUCLEOTIDE SEQUENCE [LARGE SCALE GENOMIC DNA]</scope>
    <source>
        <strain evidence="2 3">SZMC22713</strain>
    </source>
</reference>
<protein>
    <submittedName>
        <fullName evidence="2">Uncharacterized protein</fullName>
    </submittedName>
</protein>
<accession>A0A4Y7Q294</accession>
<evidence type="ECO:0000313" key="3">
    <source>
        <dbReference type="Proteomes" id="UP000294933"/>
    </source>
</evidence>
<dbReference type="VEuPathDB" id="FungiDB:BD410DRAFT_750293"/>
<organism evidence="2 3">
    <name type="scientific">Rickenella mellea</name>
    <dbReference type="NCBI Taxonomy" id="50990"/>
    <lineage>
        <taxon>Eukaryota</taxon>
        <taxon>Fungi</taxon>
        <taxon>Dikarya</taxon>
        <taxon>Basidiomycota</taxon>
        <taxon>Agaricomycotina</taxon>
        <taxon>Agaricomycetes</taxon>
        <taxon>Hymenochaetales</taxon>
        <taxon>Rickenellaceae</taxon>
        <taxon>Rickenella</taxon>
    </lineage>
</organism>
<feature type="non-terminal residue" evidence="2">
    <location>
        <position position="233"/>
    </location>
</feature>
<sequence length="233" mass="25534">MEQAFIDDRNVPGGPLGWLATHYGEPLAIFGNSAYVTANFLADGTLLYRLLLLWDYNRYVMVIPVLSYLASTALSILTVFQSSQPGASLLTSNTVIFAIPYWSLSISLNLVVTLLIVPRLLIWRNNAINMLGLQHSKTYTSIAAMMVESAALFSVTGLIFIICYAHNSSIQNLVLPVLGQIMCISPELIIMRVALGRAWSRDTTKIVNSKISTGNLDTGVAFKDKKFGQGTVL</sequence>
<dbReference type="STRING" id="50990.A0A4Y7Q294"/>
<evidence type="ECO:0000256" key="1">
    <source>
        <dbReference type="SAM" id="Phobius"/>
    </source>
</evidence>